<dbReference type="Proteomes" id="UP001499978">
    <property type="component" value="Unassembled WGS sequence"/>
</dbReference>
<comment type="caution">
    <text evidence="2">The sequence shown here is derived from an EMBL/GenBank/DDBJ whole genome shotgun (WGS) entry which is preliminary data.</text>
</comment>
<keyword evidence="2" id="KW-0378">Hydrolase</keyword>
<organism evidence="2 3">
    <name type="scientific">Pilimelia columellifera subsp. columellifera</name>
    <dbReference type="NCBI Taxonomy" id="706583"/>
    <lineage>
        <taxon>Bacteria</taxon>
        <taxon>Bacillati</taxon>
        <taxon>Actinomycetota</taxon>
        <taxon>Actinomycetes</taxon>
        <taxon>Micromonosporales</taxon>
        <taxon>Micromonosporaceae</taxon>
        <taxon>Pilimelia</taxon>
    </lineage>
</organism>
<keyword evidence="2" id="KW-0540">Nuclease</keyword>
<evidence type="ECO:0000313" key="2">
    <source>
        <dbReference type="EMBL" id="GAA2518578.1"/>
    </source>
</evidence>
<protein>
    <submittedName>
        <fullName evidence="2">HNH endonuclease family protein</fullName>
    </submittedName>
</protein>
<evidence type="ECO:0000259" key="1">
    <source>
        <dbReference type="Pfam" id="PF07510"/>
    </source>
</evidence>
<dbReference type="GO" id="GO:0004519">
    <property type="term" value="F:endonuclease activity"/>
    <property type="evidence" value="ECO:0007669"/>
    <property type="project" value="UniProtKB-KW"/>
</dbReference>
<reference evidence="2 3" key="1">
    <citation type="journal article" date="2019" name="Int. J. Syst. Evol. Microbiol.">
        <title>The Global Catalogue of Microorganisms (GCM) 10K type strain sequencing project: providing services to taxonomists for standard genome sequencing and annotation.</title>
        <authorList>
            <consortium name="The Broad Institute Genomics Platform"/>
            <consortium name="The Broad Institute Genome Sequencing Center for Infectious Disease"/>
            <person name="Wu L."/>
            <person name="Ma J."/>
        </authorList>
    </citation>
    <scope>NUCLEOTIDE SEQUENCE [LARGE SCALE GENOMIC DNA]</scope>
    <source>
        <strain evidence="2 3">JCM 3367</strain>
    </source>
</reference>
<accession>A0ABN3ND17</accession>
<dbReference type="EMBL" id="BAAARY010000005">
    <property type="protein sequence ID" value="GAA2518578.1"/>
    <property type="molecule type" value="Genomic_DNA"/>
</dbReference>
<sequence>MRWIRRPAGDAVSVRIRVSSLVLVLALGGSAGCVRLTEARPSDSADANGVPSGAAGQLLDQLNVRPDGSMAGYSRDRFAHWRRVGRGCDIRDSVLRRDAASVRSDGCNVIGGRWLSSYDRVTVTKVEEVDIDHMVPLANAWRTGAAQWNDGRRSDFANDLTRPQLIAVTRSSNRAKGDQNPAQWKPPNKELWCEYAQDWITVKRHWRLSVTAAEKRALGAMLETCR</sequence>
<dbReference type="InterPro" id="IPR011089">
    <property type="entry name" value="GmrSD_C"/>
</dbReference>
<name>A0ABN3ND17_9ACTN</name>
<keyword evidence="2" id="KW-0255">Endonuclease</keyword>
<evidence type="ECO:0000313" key="3">
    <source>
        <dbReference type="Proteomes" id="UP001499978"/>
    </source>
</evidence>
<dbReference type="PANTHER" id="PTHR24094:SF15">
    <property type="entry name" value="AMP-DEPENDENT SYNTHETASE_LIGASE DOMAIN-CONTAINING PROTEIN-RELATED"/>
    <property type="match status" value="1"/>
</dbReference>
<feature type="domain" description="GmrSD restriction endonucleases C-terminal" evidence="1">
    <location>
        <begin position="107"/>
        <end position="219"/>
    </location>
</feature>
<gene>
    <name evidence="2" type="ORF">GCM10010201_14460</name>
</gene>
<dbReference type="Pfam" id="PF07510">
    <property type="entry name" value="GmrSD_C"/>
    <property type="match status" value="1"/>
</dbReference>
<proteinExistence type="predicted"/>
<keyword evidence="3" id="KW-1185">Reference proteome</keyword>
<dbReference type="PANTHER" id="PTHR24094">
    <property type="entry name" value="SECRETED PROTEIN"/>
    <property type="match status" value="1"/>
</dbReference>
<dbReference type="PROSITE" id="PS51257">
    <property type="entry name" value="PROKAR_LIPOPROTEIN"/>
    <property type="match status" value="1"/>
</dbReference>